<evidence type="ECO:0000256" key="6">
    <source>
        <dbReference type="ARBA" id="ARBA00023159"/>
    </source>
</evidence>
<dbReference type="GO" id="GO:0000160">
    <property type="term" value="P:phosphorelay signal transduction system"/>
    <property type="evidence" value="ECO:0007669"/>
    <property type="project" value="UniProtKB-KW"/>
</dbReference>
<dbReference type="InterPro" id="IPR025943">
    <property type="entry name" value="Sigma_54_int_dom_ATP-bd_2"/>
</dbReference>
<keyword evidence="10" id="KW-1185">Reference proteome</keyword>
<dbReference type="Pfam" id="PF02954">
    <property type="entry name" value="HTH_8"/>
    <property type="match status" value="1"/>
</dbReference>
<dbReference type="OrthoDB" id="9154941at2"/>
<keyword evidence="7" id="KW-0804">Transcription</keyword>
<evidence type="ECO:0000256" key="1">
    <source>
        <dbReference type="ARBA" id="ARBA00022741"/>
    </source>
</evidence>
<evidence type="ECO:0000256" key="5">
    <source>
        <dbReference type="ARBA" id="ARBA00023125"/>
    </source>
</evidence>
<dbReference type="EMBL" id="AMRV01000001">
    <property type="protein sequence ID" value="EMD84194.1"/>
    <property type="molecule type" value="Genomic_DNA"/>
</dbReference>
<accession>M2TC39</accession>
<dbReference type="InterPro" id="IPR027417">
    <property type="entry name" value="P-loop_NTPase"/>
</dbReference>
<dbReference type="PROSITE" id="PS00676">
    <property type="entry name" value="SIGMA54_INTERACT_2"/>
    <property type="match status" value="1"/>
</dbReference>
<dbReference type="GO" id="GO:0043565">
    <property type="term" value="F:sequence-specific DNA binding"/>
    <property type="evidence" value="ECO:0007669"/>
    <property type="project" value="InterPro"/>
</dbReference>
<dbReference type="PANTHER" id="PTHR32071:SF117">
    <property type="entry name" value="PTS-DEPENDENT DIHYDROXYACETONE KINASE OPERON REGULATORY PROTEIN-RELATED"/>
    <property type="match status" value="1"/>
</dbReference>
<keyword evidence="4" id="KW-0805">Transcription regulation</keyword>
<evidence type="ECO:0000259" key="8">
    <source>
        <dbReference type="PROSITE" id="PS50045"/>
    </source>
</evidence>
<dbReference type="PRINTS" id="PR01590">
    <property type="entry name" value="HTHFIS"/>
</dbReference>
<dbReference type="PANTHER" id="PTHR32071">
    <property type="entry name" value="TRANSCRIPTIONAL REGULATORY PROTEIN"/>
    <property type="match status" value="1"/>
</dbReference>
<name>M2TC39_9SPHN</name>
<dbReference type="InterPro" id="IPR003593">
    <property type="entry name" value="AAA+_ATPase"/>
</dbReference>
<dbReference type="CDD" id="cd00009">
    <property type="entry name" value="AAA"/>
    <property type="match status" value="1"/>
</dbReference>
<dbReference type="InterPro" id="IPR025944">
    <property type="entry name" value="Sigma_54_int_dom_CS"/>
</dbReference>
<dbReference type="InterPro" id="IPR002197">
    <property type="entry name" value="HTH_Fis"/>
</dbReference>
<dbReference type="SUPFAM" id="SSF52540">
    <property type="entry name" value="P-loop containing nucleoside triphosphate hydrolases"/>
    <property type="match status" value="1"/>
</dbReference>
<dbReference type="Pfam" id="PF00158">
    <property type="entry name" value="Sigma54_activat"/>
    <property type="match status" value="1"/>
</dbReference>
<dbReference type="Gene3D" id="1.10.10.60">
    <property type="entry name" value="Homeodomain-like"/>
    <property type="match status" value="1"/>
</dbReference>
<dbReference type="RefSeq" id="WP_008599503.1">
    <property type="nucleotide sequence ID" value="NZ_AMRV01000001.1"/>
</dbReference>
<evidence type="ECO:0000256" key="4">
    <source>
        <dbReference type="ARBA" id="ARBA00023015"/>
    </source>
</evidence>
<dbReference type="InterPro" id="IPR058031">
    <property type="entry name" value="AAA_lid_NorR"/>
</dbReference>
<dbReference type="Pfam" id="PF25601">
    <property type="entry name" value="AAA_lid_14"/>
    <property type="match status" value="1"/>
</dbReference>
<dbReference type="GO" id="GO:0006355">
    <property type="term" value="P:regulation of DNA-templated transcription"/>
    <property type="evidence" value="ECO:0007669"/>
    <property type="project" value="InterPro"/>
</dbReference>
<keyword evidence="2" id="KW-0067">ATP-binding</keyword>
<keyword evidence="3" id="KW-0902">Two-component regulatory system</keyword>
<dbReference type="Gene3D" id="1.10.8.60">
    <property type="match status" value="1"/>
</dbReference>
<sequence length="414" mass="44470">MAIENGILTRGGAVKGKRPLLLGSSAAMEAVRYFIDQVAASTATCLITGPSGSGKEIAARTLHALSDRANGPMISVNCGAIPAELIESELFGHEKGAFTGAAGTRIGRFEAAHGGTIFLDEIGDMPLEMQVKLLRVLEERRFERVGGNKSIAVDVRVVAATHRDLQERIADGSFREDLFYRLNIFPIHLPSLQARRDDVPELAAHFAAEFGNGSPAFALSPSALEALVAYDWPGNVRELRNWAERASVLYRGKEVDAAGTQFLLSLGRMRAQIDAGEAVTPLARSAEQVPAMPASVPAVPTMPAAPNNVTALPFLKDRAPEAVAVAAQRTMDVTTNEAAPMPRAEEMLGSGKVNLKKILQDLEVEFIESALIRTGHTVSEAAKMLGLQRTTLCEKMRKYGFERKDALQQASATA</sequence>
<dbReference type="Gene3D" id="3.40.50.300">
    <property type="entry name" value="P-loop containing nucleotide triphosphate hydrolases"/>
    <property type="match status" value="1"/>
</dbReference>
<organism evidence="9 10">
    <name type="scientific">Pacificimonas flava</name>
    <dbReference type="NCBI Taxonomy" id="1234595"/>
    <lineage>
        <taxon>Bacteria</taxon>
        <taxon>Pseudomonadati</taxon>
        <taxon>Pseudomonadota</taxon>
        <taxon>Alphaproteobacteria</taxon>
        <taxon>Sphingomonadales</taxon>
        <taxon>Sphingosinicellaceae</taxon>
        <taxon>Pacificimonas</taxon>
    </lineage>
</organism>
<evidence type="ECO:0000256" key="7">
    <source>
        <dbReference type="ARBA" id="ARBA00023163"/>
    </source>
</evidence>
<dbReference type="PATRIC" id="fig|1234595.3.peg.124"/>
<feature type="domain" description="Sigma-54 factor interaction" evidence="8">
    <location>
        <begin position="21"/>
        <end position="248"/>
    </location>
</feature>
<comment type="caution">
    <text evidence="9">The sequence shown here is derived from an EMBL/GenBank/DDBJ whole genome shotgun (WGS) entry which is preliminary data.</text>
</comment>
<keyword evidence="6" id="KW-0010">Activator</keyword>
<keyword evidence="1" id="KW-0547">Nucleotide-binding</keyword>
<dbReference type="FunFam" id="3.40.50.300:FF:000006">
    <property type="entry name" value="DNA-binding transcriptional regulator NtrC"/>
    <property type="match status" value="1"/>
</dbReference>
<protein>
    <submittedName>
        <fullName evidence="9">Two component, sigma54 specific, transcriptional regulator, Fis family</fullName>
    </submittedName>
</protein>
<dbReference type="AlphaFoldDB" id="M2TC39"/>
<keyword evidence="5" id="KW-0238">DNA-binding</keyword>
<dbReference type="SMART" id="SM00382">
    <property type="entry name" value="AAA"/>
    <property type="match status" value="1"/>
</dbReference>
<evidence type="ECO:0000256" key="2">
    <source>
        <dbReference type="ARBA" id="ARBA00022840"/>
    </source>
</evidence>
<evidence type="ECO:0000313" key="9">
    <source>
        <dbReference type="EMBL" id="EMD84194.1"/>
    </source>
</evidence>
<dbReference type="Proteomes" id="UP000011717">
    <property type="component" value="Unassembled WGS sequence"/>
</dbReference>
<reference evidence="9 10" key="1">
    <citation type="journal article" date="2013" name="Genome Announc.">
        <title>Draft Genome Sequence of Strain JLT2015T, Belonging to the Family Sphingomonadaceae of the Alphaproteobacteria.</title>
        <authorList>
            <person name="Tang K."/>
            <person name="Liu K."/>
            <person name="Li S."/>
            <person name="Jiao N."/>
        </authorList>
    </citation>
    <scope>NUCLEOTIDE SEQUENCE [LARGE SCALE GENOMIC DNA]</scope>
    <source>
        <strain evidence="9 10">JLT2015</strain>
    </source>
</reference>
<dbReference type="PROSITE" id="PS50045">
    <property type="entry name" value="SIGMA54_INTERACT_4"/>
    <property type="match status" value="1"/>
</dbReference>
<gene>
    <name evidence="9" type="ORF">C725_0124</name>
</gene>
<proteinExistence type="predicted"/>
<evidence type="ECO:0000313" key="10">
    <source>
        <dbReference type="Proteomes" id="UP000011717"/>
    </source>
</evidence>
<evidence type="ECO:0000256" key="3">
    <source>
        <dbReference type="ARBA" id="ARBA00023012"/>
    </source>
</evidence>
<dbReference type="PROSITE" id="PS00688">
    <property type="entry name" value="SIGMA54_INTERACT_3"/>
    <property type="match status" value="1"/>
</dbReference>
<dbReference type="InterPro" id="IPR002078">
    <property type="entry name" value="Sigma_54_int"/>
</dbReference>
<dbReference type="GO" id="GO:0005524">
    <property type="term" value="F:ATP binding"/>
    <property type="evidence" value="ECO:0007669"/>
    <property type="project" value="UniProtKB-KW"/>
</dbReference>
<dbReference type="InterPro" id="IPR009057">
    <property type="entry name" value="Homeodomain-like_sf"/>
</dbReference>
<dbReference type="SUPFAM" id="SSF46689">
    <property type="entry name" value="Homeodomain-like"/>
    <property type="match status" value="1"/>
</dbReference>